<gene>
    <name evidence="10" type="ORF">CAMP_LOCUS9045</name>
</gene>
<feature type="region of interest" description="Disordered" evidence="8">
    <location>
        <begin position="168"/>
        <end position="187"/>
    </location>
</feature>
<dbReference type="GO" id="GO:0008270">
    <property type="term" value="F:zinc ion binding"/>
    <property type="evidence" value="ECO:0007669"/>
    <property type="project" value="UniProtKB-KW"/>
</dbReference>
<proteinExistence type="predicted"/>
<keyword evidence="4 7" id="KW-0863">Zinc-finger</keyword>
<dbReference type="PROSITE" id="PS00028">
    <property type="entry name" value="ZINC_FINGER_C2H2_1"/>
    <property type="match status" value="2"/>
</dbReference>
<keyword evidence="2" id="KW-0479">Metal-binding</keyword>
<keyword evidence="5" id="KW-0862">Zinc</keyword>
<dbReference type="Proteomes" id="UP001152747">
    <property type="component" value="Unassembled WGS sequence"/>
</dbReference>
<comment type="caution">
    <text evidence="10">The sequence shown here is derived from an EMBL/GenBank/DDBJ whole genome shotgun (WGS) entry which is preliminary data.</text>
</comment>
<dbReference type="EMBL" id="CANHGI010000003">
    <property type="protein sequence ID" value="CAI5446408.1"/>
    <property type="molecule type" value="Genomic_DNA"/>
</dbReference>
<feature type="compositionally biased region" description="Low complexity" evidence="8">
    <location>
        <begin position="170"/>
        <end position="187"/>
    </location>
</feature>
<dbReference type="SMART" id="SM00355">
    <property type="entry name" value="ZnF_C2H2"/>
    <property type="match status" value="3"/>
</dbReference>
<evidence type="ECO:0000256" key="6">
    <source>
        <dbReference type="ARBA" id="ARBA00023242"/>
    </source>
</evidence>
<evidence type="ECO:0000256" key="4">
    <source>
        <dbReference type="ARBA" id="ARBA00022771"/>
    </source>
</evidence>
<evidence type="ECO:0000256" key="8">
    <source>
        <dbReference type="SAM" id="MobiDB-lite"/>
    </source>
</evidence>
<dbReference type="Gene3D" id="3.30.160.60">
    <property type="entry name" value="Classic Zinc Finger"/>
    <property type="match status" value="1"/>
</dbReference>
<dbReference type="InterPro" id="IPR050331">
    <property type="entry name" value="Zinc_finger"/>
</dbReference>
<feature type="domain" description="C2H2-type" evidence="9">
    <location>
        <begin position="67"/>
        <end position="95"/>
    </location>
</feature>
<protein>
    <recommendedName>
        <fullName evidence="9">C2H2-type domain-containing protein</fullName>
    </recommendedName>
</protein>
<keyword evidence="3" id="KW-0677">Repeat</keyword>
<dbReference type="AlphaFoldDB" id="A0A9P1N1G2"/>
<dbReference type="PROSITE" id="PS50157">
    <property type="entry name" value="ZINC_FINGER_C2H2_2"/>
    <property type="match status" value="3"/>
</dbReference>
<dbReference type="PANTHER" id="PTHR16515:SF49">
    <property type="entry name" value="GASTRULA ZINC FINGER PROTEIN XLCGF49.1-LIKE-RELATED"/>
    <property type="match status" value="1"/>
</dbReference>
<feature type="region of interest" description="Disordered" evidence="8">
    <location>
        <begin position="195"/>
        <end position="217"/>
    </location>
</feature>
<feature type="compositionally biased region" description="Low complexity" evidence="8">
    <location>
        <begin position="201"/>
        <end position="216"/>
    </location>
</feature>
<name>A0A9P1N1G2_9PELO</name>
<dbReference type="PANTHER" id="PTHR16515">
    <property type="entry name" value="PR DOMAIN ZINC FINGER PROTEIN"/>
    <property type="match status" value="1"/>
</dbReference>
<keyword evidence="6" id="KW-0539">Nucleus</keyword>
<organism evidence="10 11">
    <name type="scientific">Caenorhabditis angaria</name>
    <dbReference type="NCBI Taxonomy" id="860376"/>
    <lineage>
        <taxon>Eukaryota</taxon>
        <taxon>Metazoa</taxon>
        <taxon>Ecdysozoa</taxon>
        <taxon>Nematoda</taxon>
        <taxon>Chromadorea</taxon>
        <taxon>Rhabditida</taxon>
        <taxon>Rhabditina</taxon>
        <taxon>Rhabditomorpha</taxon>
        <taxon>Rhabditoidea</taxon>
        <taxon>Rhabditidae</taxon>
        <taxon>Peloderinae</taxon>
        <taxon>Caenorhabditis</taxon>
    </lineage>
</organism>
<evidence type="ECO:0000256" key="7">
    <source>
        <dbReference type="PROSITE-ProRule" id="PRU00042"/>
    </source>
</evidence>
<dbReference type="OrthoDB" id="9909311at2759"/>
<dbReference type="InterPro" id="IPR036236">
    <property type="entry name" value="Znf_C2H2_sf"/>
</dbReference>
<dbReference type="GO" id="GO:0005634">
    <property type="term" value="C:nucleus"/>
    <property type="evidence" value="ECO:0007669"/>
    <property type="project" value="UniProtKB-SubCell"/>
</dbReference>
<dbReference type="SUPFAM" id="SSF57667">
    <property type="entry name" value="beta-beta-alpha zinc fingers"/>
    <property type="match status" value="2"/>
</dbReference>
<reference evidence="10" key="1">
    <citation type="submission" date="2022-11" db="EMBL/GenBank/DDBJ databases">
        <authorList>
            <person name="Kikuchi T."/>
        </authorList>
    </citation>
    <scope>NUCLEOTIDE SEQUENCE</scope>
    <source>
        <strain evidence="10">PS1010</strain>
    </source>
</reference>
<evidence type="ECO:0000313" key="10">
    <source>
        <dbReference type="EMBL" id="CAI5446408.1"/>
    </source>
</evidence>
<comment type="subcellular location">
    <subcellularLocation>
        <location evidence="1">Nucleus</location>
    </subcellularLocation>
</comment>
<evidence type="ECO:0000256" key="5">
    <source>
        <dbReference type="ARBA" id="ARBA00022833"/>
    </source>
</evidence>
<sequence>MNFSPKIEIVDSTTEEDYSSNDEAKSSKNELKRPDLKGSFRCSICSKIFCHSSSLSRHRMQAHFKSYKCTVCKKDISSSESLRSHMFKQHHISRMYMCRCCNWAFPDKSLLHLHLQTSSNSRISVISDPYQLTQSPIFCETNNNNSTNSLLIGLPKPIPTTTPVYLTECPSRTSSQSPSFSGSFKSDSQTSAFHQLAADRSAPTSPSESSHSQSTSDCFDCHVNKTRLNIAENKCKYLESRARTLQNEAVDAHSQLQSIELGVHRLRAENLMLREHNEIFQRKLLECQALAVRFLQKSGSANPTEIQQFLNFLVNSTIIGS</sequence>
<dbReference type="Pfam" id="PF00096">
    <property type="entry name" value="zf-C2H2"/>
    <property type="match status" value="2"/>
</dbReference>
<dbReference type="InterPro" id="IPR013087">
    <property type="entry name" value="Znf_C2H2_type"/>
</dbReference>
<feature type="domain" description="C2H2-type" evidence="9">
    <location>
        <begin position="96"/>
        <end position="123"/>
    </location>
</feature>
<evidence type="ECO:0000256" key="3">
    <source>
        <dbReference type="ARBA" id="ARBA00022737"/>
    </source>
</evidence>
<feature type="domain" description="C2H2-type" evidence="9">
    <location>
        <begin position="40"/>
        <end position="68"/>
    </location>
</feature>
<keyword evidence="11" id="KW-1185">Reference proteome</keyword>
<accession>A0A9P1N1G2</accession>
<evidence type="ECO:0000256" key="2">
    <source>
        <dbReference type="ARBA" id="ARBA00022723"/>
    </source>
</evidence>
<evidence type="ECO:0000259" key="9">
    <source>
        <dbReference type="PROSITE" id="PS50157"/>
    </source>
</evidence>
<evidence type="ECO:0000313" key="11">
    <source>
        <dbReference type="Proteomes" id="UP001152747"/>
    </source>
</evidence>
<dbReference type="GO" id="GO:0010468">
    <property type="term" value="P:regulation of gene expression"/>
    <property type="evidence" value="ECO:0007669"/>
    <property type="project" value="TreeGrafter"/>
</dbReference>
<evidence type="ECO:0000256" key="1">
    <source>
        <dbReference type="ARBA" id="ARBA00004123"/>
    </source>
</evidence>